<dbReference type="PROSITE" id="PS51350">
    <property type="entry name" value="PTS_HPR_DOM"/>
    <property type="match status" value="1"/>
</dbReference>
<protein>
    <submittedName>
        <fullName evidence="2">HPr family phosphocarrier protein</fullName>
    </submittedName>
</protein>
<dbReference type="GO" id="GO:0019563">
    <property type="term" value="P:glycerol catabolic process"/>
    <property type="evidence" value="ECO:0007669"/>
    <property type="project" value="InterPro"/>
</dbReference>
<dbReference type="PANTHER" id="PTHR38594:SF1">
    <property type="entry name" value="PEP-DEPENDENT DIHYDROXYACETONE KINASE, PHOSPHORYL DONOR SUBUNIT DHAM"/>
    <property type="match status" value="1"/>
</dbReference>
<sequence>MPTQSVGFVIASVSETLARGVCEVVSPMAPDVVVRPCSCHDEGLARAIELLADACSAVASEIGTGAHIVILADFGPTKLAAHQLITQWGDGNVTLGRGPLVEGARAGAIAAAQGGDAATVVHAIAAAAESVSATDVPTPGTSAPEDDPYAPRIVTVVDAEGLKARPAAMLARLASDFDATISVNGADATSVLALMGLKVGCGDEIRIDADGPEARMALEALADAVGAGLTRTNN</sequence>
<dbReference type="RefSeq" id="WP_191071088.1">
    <property type="nucleotide sequence ID" value="NZ_CP060506.1"/>
</dbReference>
<dbReference type="InterPro" id="IPR035895">
    <property type="entry name" value="HPr-like_sf"/>
</dbReference>
<dbReference type="Gene3D" id="3.30.1340.10">
    <property type="entry name" value="HPr-like"/>
    <property type="match status" value="1"/>
</dbReference>
<accession>A0A8I0GA43</accession>
<keyword evidence="3" id="KW-1185">Reference proteome</keyword>
<reference evidence="2 3" key="1">
    <citation type="submission" date="2020-08" db="EMBL/GenBank/DDBJ databases">
        <title>Winkia gen. nov., sp. nov., isolated from faeces of the Anser albifrons in China.</title>
        <authorList>
            <person name="Liu Q."/>
        </authorList>
    </citation>
    <scope>NUCLEOTIDE SEQUENCE [LARGE SCALE GENOMIC DNA]</scope>
    <source>
        <strain evidence="2 3">C62</strain>
    </source>
</reference>
<dbReference type="Proteomes" id="UP000627538">
    <property type="component" value="Unassembled WGS sequence"/>
</dbReference>
<dbReference type="GO" id="GO:0047324">
    <property type="term" value="F:phosphoenolpyruvate-glycerone phosphotransferase activity"/>
    <property type="evidence" value="ECO:0007669"/>
    <property type="project" value="InterPro"/>
</dbReference>
<dbReference type="InterPro" id="IPR000032">
    <property type="entry name" value="HPr-like"/>
</dbReference>
<dbReference type="Pfam" id="PF00381">
    <property type="entry name" value="PTS-HPr"/>
    <property type="match status" value="1"/>
</dbReference>
<dbReference type="PRINTS" id="PR00107">
    <property type="entry name" value="PHOSPHOCPHPR"/>
</dbReference>
<evidence type="ECO:0000259" key="1">
    <source>
        <dbReference type="PROSITE" id="PS51350"/>
    </source>
</evidence>
<dbReference type="SUPFAM" id="SSF53062">
    <property type="entry name" value="PTS system fructose IIA component-like"/>
    <property type="match status" value="1"/>
</dbReference>
<dbReference type="AlphaFoldDB" id="A0A8I0GA43"/>
<dbReference type="NCBIfam" id="TIGR01003">
    <property type="entry name" value="PTS_HPr_family"/>
    <property type="match status" value="1"/>
</dbReference>
<dbReference type="InterPro" id="IPR039643">
    <property type="entry name" value="DhaM"/>
</dbReference>
<evidence type="ECO:0000313" key="3">
    <source>
        <dbReference type="Proteomes" id="UP000627538"/>
    </source>
</evidence>
<proteinExistence type="predicted"/>
<organism evidence="2 3">
    <name type="scientific">Nanchangia anserum</name>
    <dbReference type="NCBI Taxonomy" id="2692125"/>
    <lineage>
        <taxon>Bacteria</taxon>
        <taxon>Bacillati</taxon>
        <taxon>Actinomycetota</taxon>
        <taxon>Actinomycetes</taxon>
        <taxon>Actinomycetales</taxon>
        <taxon>Actinomycetaceae</taxon>
        <taxon>Nanchangia</taxon>
    </lineage>
</organism>
<dbReference type="EMBL" id="JACRUO010000001">
    <property type="protein sequence ID" value="MBD3689008.1"/>
    <property type="molecule type" value="Genomic_DNA"/>
</dbReference>
<feature type="domain" description="HPr" evidence="1">
    <location>
        <begin position="149"/>
        <end position="232"/>
    </location>
</feature>
<dbReference type="Gene3D" id="3.40.50.510">
    <property type="entry name" value="Phosphotransferase system, mannose-type IIA component"/>
    <property type="match status" value="1"/>
</dbReference>
<dbReference type="GO" id="GO:0009401">
    <property type="term" value="P:phosphoenolpyruvate-dependent sugar phosphotransferase system"/>
    <property type="evidence" value="ECO:0007669"/>
    <property type="project" value="InterPro"/>
</dbReference>
<comment type="caution">
    <text evidence="2">The sequence shown here is derived from an EMBL/GenBank/DDBJ whole genome shotgun (WGS) entry which is preliminary data.</text>
</comment>
<dbReference type="InterPro" id="IPR036662">
    <property type="entry name" value="PTS_EIIA_man-typ_sf"/>
</dbReference>
<evidence type="ECO:0000313" key="2">
    <source>
        <dbReference type="EMBL" id="MBD3689008.1"/>
    </source>
</evidence>
<name>A0A8I0GA43_9ACTO</name>
<dbReference type="GO" id="GO:0016020">
    <property type="term" value="C:membrane"/>
    <property type="evidence" value="ECO:0007669"/>
    <property type="project" value="InterPro"/>
</dbReference>
<gene>
    <name evidence="2" type="ORF">H8R10_02005</name>
</gene>
<dbReference type="PANTHER" id="PTHR38594">
    <property type="entry name" value="PEP-DEPENDENT DIHYDROXYACETONE KINASE, PHOSPHORYL DONOR SUBUNIT DHAM"/>
    <property type="match status" value="1"/>
</dbReference>
<dbReference type="SUPFAM" id="SSF55594">
    <property type="entry name" value="HPr-like"/>
    <property type="match status" value="1"/>
</dbReference>